<name>A0ACD4R596_9BACI</name>
<dbReference type="Proteomes" id="UP001226091">
    <property type="component" value="Chromosome"/>
</dbReference>
<sequence length="131" mass="14834">MGKAEEISSVWIDGEKETVWTAITDANKLSQWYAPGSPWEIPNLYVGEKVFFTLMPSVHNNLTEKLTMSLTIEVINPYREFSLYLDSQQLLISFMLEEENNGTRVTINSGGFNESLANLKALIEGKEIPFI</sequence>
<organism evidence="1 2">
    <name type="scientific">Metabacillus hrfriensis</name>
    <dbReference type="NCBI Taxonomy" id="3048891"/>
    <lineage>
        <taxon>Bacteria</taxon>
        <taxon>Bacillati</taxon>
        <taxon>Bacillota</taxon>
        <taxon>Bacilli</taxon>
        <taxon>Bacillales</taxon>
        <taxon>Bacillaceae</taxon>
        <taxon>Metabacillus</taxon>
    </lineage>
</organism>
<evidence type="ECO:0000313" key="2">
    <source>
        <dbReference type="Proteomes" id="UP001226091"/>
    </source>
</evidence>
<proteinExistence type="predicted"/>
<evidence type="ECO:0000313" key="1">
    <source>
        <dbReference type="EMBL" id="WHZ55603.1"/>
    </source>
</evidence>
<dbReference type="EMBL" id="CP126116">
    <property type="protein sequence ID" value="WHZ55603.1"/>
    <property type="molecule type" value="Genomic_DNA"/>
</dbReference>
<keyword evidence="2" id="KW-1185">Reference proteome</keyword>
<gene>
    <name evidence="1" type="ORF">QLQ22_12760</name>
</gene>
<protein>
    <submittedName>
        <fullName evidence="1">SRPBCC domain-containing protein</fullName>
    </submittedName>
</protein>
<accession>A0ACD4R596</accession>
<reference evidence="2" key="1">
    <citation type="journal article" date="2025" name="Aquaculture">
        <title>Assessment of the bioflocculant production and safety properties of Metabacillus hrfriensis sp. nov. based on phenotypic and whole-genome sequencing analysis.</title>
        <authorList>
            <person name="Zhang R."/>
            <person name="Zhao Z."/>
            <person name="Luo L."/>
            <person name="Wang S."/>
            <person name="Guo K."/>
            <person name="Xu W."/>
        </authorList>
    </citation>
    <scope>NUCLEOTIDE SEQUENCE [LARGE SCALE GENOMIC DNA]</scope>
    <source>
        <strain evidence="2">CT-WN-B3</strain>
    </source>
</reference>